<dbReference type="Gene3D" id="1.10.10.10">
    <property type="entry name" value="Winged helix-like DNA-binding domain superfamily/Winged helix DNA-binding domain"/>
    <property type="match status" value="1"/>
</dbReference>
<dbReference type="Proteomes" id="UP000286806">
    <property type="component" value="Unassembled WGS sequence"/>
</dbReference>
<keyword evidence="3" id="KW-1185">Reference proteome</keyword>
<dbReference type="Pfam" id="PF12802">
    <property type="entry name" value="MarR_2"/>
    <property type="match status" value="1"/>
</dbReference>
<dbReference type="GO" id="GO:0003700">
    <property type="term" value="F:DNA-binding transcription factor activity"/>
    <property type="evidence" value="ECO:0007669"/>
    <property type="project" value="InterPro"/>
</dbReference>
<reference evidence="2 3" key="1">
    <citation type="journal article" date="2019" name="Front. Microbiol.">
        <title>Genomes of Neutrophilic Sulfur-Oxidizing Chemolithoautotrophs Representing 9 Proteobacterial Species From 8 Genera.</title>
        <authorList>
            <person name="Watanabe T."/>
            <person name="Kojima H."/>
            <person name="Umezawa K."/>
            <person name="Hori C."/>
            <person name="Takasuka T.E."/>
            <person name="Kato Y."/>
            <person name="Fukui M."/>
        </authorList>
    </citation>
    <scope>NUCLEOTIDE SEQUENCE [LARGE SCALE GENOMIC DNA]</scope>
    <source>
        <strain evidence="2 3">TTN</strain>
    </source>
</reference>
<feature type="domain" description="HTH marR-type" evidence="1">
    <location>
        <begin position="35"/>
        <end position="170"/>
    </location>
</feature>
<dbReference type="SUPFAM" id="SSF46785">
    <property type="entry name" value="Winged helix' DNA-binding domain"/>
    <property type="match status" value="1"/>
</dbReference>
<dbReference type="RefSeq" id="WP_223247852.1">
    <property type="nucleotide sequence ID" value="NZ_BGOW01000030.1"/>
</dbReference>
<comment type="caution">
    <text evidence="2">The sequence shown here is derived from an EMBL/GenBank/DDBJ whole genome shotgun (WGS) entry which is preliminary data.</text>
</comment>
<dbReference type="GO" id="GO:0006950">
    <property type="term" value="P:response to stress"/>
    <property type="evidence" value="ECO:0007669"/>
    <property type="project" value="TreeGrafter"/>
</dbReference>
<organism evidence="2 3">
    <name type="scientific">Sulfuriferula multivorans</name>
    <dbReference type="NCBI Taxonomy" id="1559896"/>
    <lineage>
        <taxon>Bacteria</taxon>
        <taxon>Pseudomonadati</taxon>
        <taxon>Pseudomonadota</taxon>
        <taxon>Betaproteobacteria</taxon>
        <taxon>Nitrosomonadales</taxon>
        <taxon>Sulfuricellaceae</taxon>
        <taxon>Sulfuriferula</taxon>
    </lineage>
</organism>
<protein>
    <submittedName>
        <fullName evidence="2">HTH-type transcriptional regulator PetP</fullName>
    </submittedName>
</protein>
<accession>A0A401JZC4</accession>
<sequence>MHAYHVNMVDPIATADMQSNDNAKATDTHSSKSPETALRLAIEQFYFGYRAFTAPPDRILDQRGLGRVHHRILYFVGRNPQISVNALLSILNVSKQALNAPLRQLIAMRLVVINTAEHDRRVRQLSLTPMGQKLEAQLTGTQMKLLQAVFEEVGESATAGWHQVMHNLSKKD</sequence>
<gene>
    <name evidence="2" type="ORF">SFMTTN_2789</name>
</gene>
<dbReference type="SMART" id="SM00347">
    <property type="entry name" value="HTH_MARR"/>
    <property type="match status" value="1"/>
</dbReference>
<evidence type="ECO:0000259" key="1">
    <source>
        <dbReference type="PROSITE" id="PS50995"/>
    </source>
</evidence>
<dbReference type="InterPro" id="IPR000835">
    <property type="entry name" value="HTH_MarR-typ"/>
</dbReference>
<evidence type="ECO:0000313" key="2">
    <source>
        <dbReference type="EMBL" id="GCB01974.1"/>
    </source>
</evidence>
<dbReference type="InterPro" id="IPR039422">
    <property type="entry name" value="MarR/SlyA-like"/>
</dbReference>
<dbReference type="PANTHER" id="PTHR33164:SF44">
    <property type="entry name" value="TRANSCRIPTIONAL REGULATORY PROTEIN"/>
    <property type="match status" value="1"/>
</dbReference>
<evidence type="ECO:0000313" key="3">
    <source>
        <dbReference type="Proteomes" id="UP000286806"/>
    </source>
</evidence>
<dbReference type="InterPro" id="IPR036390">
    <property type="entry name" value="WH_DNA-bd_sf"/>
</dbReference>
<name>A0A401JZC4_9PROT</name>
<dbReference type="PROSITE" id="PS50995">
    <property type="entry name" value="HTH_MARR_2"/>
    <property type="match status" value="1"/>
</dbReference>
<dbReference type="AlphaFoldDB" id="A0A401JZC4"/>
<dbReference type="PANTHER" id="PTHR33164">
    <property type="entry name" value="TRANSCRIPTIONAL REGULATOR, MARR FAMILY"/>
    <property type="match status" value="1"/>
</dbReference>
<dbReference type="InterPro" id="IPR036388">
    <property type="entry name" value="WH-like_DNA-bd_sf"/>
</dbReference>
<proteinExistence type="predicted"/>
<dbReference type="EMBL" id="BGOW01000030">
    <property type="protein sequence ID" value="GCB01974.1"/>
    <property type="molecule type" value="Genomic_DNA"/>
</dbReference>